<feature type="domain" description="STAS" evidence="1">
    <location>
        <begin position="1"/>
        <end position="112"/>
    </location>
</feature>
<accession>A0A9X1XB11</accession>
<dbReference type="InterPro" id="IPR051932">
    <property type="entry name" value="Bact_StressResp_Reg"/>
</dbReference>
<organism evidence="2 3">
    <name type="scientific">Fictibacillus marinisediminis</name>
    <dbReference type="NCBI Taxonomy" id="2878389"/>
    <lineage>
        <taxon>Bacteria</taxon>
        <taxon>Bacillati</taxon>
        <taxon>Bacillota</taxon>
        <taxon>Bacilli</taxon>
        <taxon>Bacillales</taxon>
        <taxon>Fictibacillaceae</taxon>
        <taxon>Fictibacillus</taxon>
    </lineage>
</organism>
<comment type="caution">
    <text evidence="2">The sequence shown here is derived from an EMBL/GenBank/DDBJ whole genome shotgun (WGS) entry which is preliminary data.</text>
</comment>
<dbReference type="CDD" id="cd07041">
    <property type="entry name" value="STAS_RsbR_RsbS_like"/>
    <property type="match status" value="1"/>
</dbReference>
<name>A0A9X1XB11_9BACL</name>
<reference evidence="2" key="1">
    <citation type="submission" date="2021-09" db="EMBL/GenBank/DDBJ databases">
        <title>Genome analysis of Fictibacillus sp. KIGAM418 isolated from marine sediment.</title>
        <authorList>
            <person name="Seo M.-J."/>
            <person name="Cho E.-S."/>
            <person name="Hwang C.Y."/>
        </authorList>
    </citation>
    <scope>NUCLEOTIDE SEQUENCE</scope>
    <source>
        <strain evidence="2">KIGAM418</strain>
    </source>
</reference>
<gene>
    <name evidence="2" type="ORF">LCY76_11740</name>
</gene>
<evidence type="ECO:0000259" key="1">
    <source>
        <dbReference type="PROSITE" id="PS50801"/>
    </source>
</evidence>
<dbReference type="EMBL" id="JAIWJX010000002">
    <property type="protein sequence ID" value="MCK6257268.1"/>
    <property type="molecule type" value="Genomic_DNA"/>
</dbReference>
<dbReference type="PANTHER" id="PTHR33745:SF1">
    <property type="entry name" value="RSBT ANTAGONIST PROTEIN RSBS"/>
    <property type="match status" value="1"/>
</dbReference>
<dbReference type="Gene3D" id="3.30.750.24">
    <property type="entry name" value="STAS domain"/>
    <property type="match status" value="1"/>
</dbReference>
<protein>
    <submittedName>
        <fullName evidence="2">STAS domain-containing protein</fullName>
    </submittedName>
</protein>
<keyword evidence="3" id="KW-1185">Reference proteome</keyword>
<evidence type="ECO:0000313" key="2">
    <source>
        <dbReference type="EMBL" id="MCK6257268.1"/>
    </source>
</evidence>
<dbReference type="Pfam" id="PF01740">
    <property type="entry name" value="STAS"/>
    <property type="match status" value="1"/>
</dbReference>
<dbReference type="PROSITE" id="PS50801">
    <property type="entry name" value="STAS"/>
    <property type="match status" value="1"/>
</dbReference>
<sequence length="124" mass="13545">MSIPILKVNDSLLVSIQEDLDDQSAMQLQEDILKNIQSTNATGIVMDLSLVNLVDSFIAKILVDIVNMSDLMGARVIVTGVQPLVAITLNEMGISMKNISTAIDVEKGLESLKEYNGRIQKLKT</sequence>
<evidence type="ECO:0000313" key="3">
    <source>
        <dbReference type="Proteomes" id="UP001139011"/>
    </source>
</evidence>
<dbReference type="SUPFAM" id="SSF52091">
    <property type="entry name" value="SpoIIaa-like"/>
    <property type="match status" value="1"/>
</dbReference>
<dbReference type="InterPro" id="IPR002645">
    <property type="entry name" value="STAS_dom"/>
</dbReference>
<dbReference type="Proteomes" id="UP001139011">
    <property type="component" value="Unassembled WGS sequence"/>
</dbReference>
<dbReference type="PANTHER" id="PTHR33745">
    <property type="entry name" value="RSBT ANTAGONIST PROTEIN RSBS-RELATED"/>
    <property type="match status" value="1"/>
</dbReference>
<dbReference type="RefSeq" id="WP_248252785.1">
    <property type="nucleotide sequence ID" value="NZ_JAIWJX010000002.1"/>
</dbReference>
<dbReference type="InterPro" id="IPR036513">
    <property type="entry name" value="STAS_dom_sf"/>
</dbReference>
<proteinExistence type="predicted"/>
<dbReference type="AlphaFoldDB" id="A0A9X1XB11"/>